<evidence type="ECO:0000256" key="10">
    <source>
        <dbReference type="ARBA" id="ARBA00022741"/>
    </source>
</evidence>
<evidence type="ECO:0000256" key="15">
    <source>
        <dbReference type="ARBA" id="ARBA00023211"/>
    </source>
</evidence>
<evidence type="ECO:0000256" key="19">
    <source>
        <dbReference type="PIRSR" id="PIRSR039102-1"/>
    </source>
</evidence>
<dbReference type="InterPro" id="IPR013815">
    <property type="entry name" value="ATP_grasp_subdomain_1"/>
</dbReference>
<evidence type="ECO:0000313" key="23">
    <source>
        <dbReference type="EMBL" id="SDI42255.1"/>
    </source>
</evidence>
<dbReference type="NCBIfam" id="NF002378">
    <property type="entry name" value="PRK01372.1"/>
    <property type="match status" value="1"/>
</dbReference>
<dbReference type="PANTHER" id="PTHR23132:SF23">
    <property type="entry name" value="D-ALANINE--D-ALANINE LIGASE B"/>
    <property type="match status" value="1"/>
</dbReference>
<keyword evidence="15 20" id="KW-0464">Manganese</keyword>
<dbReference type="OrthoDB" id="9813261at2"/>
<dbReference type="UniPathway" id="UPA00219"/>
<comment type="catalytic activity">
    <reaction evidence="17 18">
        <text>2 D-alanine + ATP = D-alanyl-D-alanine + ADP + phosphate + H(+)</text>
        <dbReference type="Rhea" id="RHEA:11224"/>
        <dbReference type="ChEBI" id="CHEBI:15378"/>
        <dbReference type="ChEBI" id="CHEBI:30616"/>
        <dbReference type="ChEBI" id="CHEBI:43474"/>
        <dbReference type="ChEBI" id="CHEBI:57416"/>
        <dbReference type="ChEBI" id="CHEBI:57822"/>
        <dbReference type="ChEBI" id="CHEBI:456216"/>
        <dbReference type="EC" id="6.3.2.4"/>
    </reaction>
</comment>
<feature type="binding site" evidence="20">
    <location>
        <position position="269"/>
    </location>
    <ligand>
        <name>Mg(2+)</name>
        <dbReference type="ChEBI" id="CHEBI:18420"/>
        <label>2</label>
    </ligand>
</feature>
<evidence type="ECO:0000256" key="8">
    <source>
        <dbReference type="ARBA" id="ARBA00022598"/>
    </source>
</evidence>
<comment type="pathway">
    <text evidence="4 18">Cell wall biogenesis; peptidoglycan biosynthesis.</text>
</comment>
<evidence type="ECO:0000256" key="2">
    <source>
        <dbReference type="ARBA" id="ARBA00003921"/>
    </source>
</evidence>
<dbReference type="GO" id="GO:0005829">
    <property type="term" value="C:cytosol"/>
    <property type="evidence" value="ECO:0007669"/>
    <property type="project" value="TreeGrafter"/>
</dbReference>
<evidence type="ECO:0000256" key="18">
    <source>
        <dbReference type="HAMAP-Rule" id="MF_00047"/>
    </source>
</evidence>
<dbReference type="InterPro" id="IPR005905">
    <property type="entry name" value="D_ala_D_ala"/>
</dbReference>
<dbReference type="GO" id="GO:0046872">
    <property type="term" value="F:metal ion binding"/>
    <property type="evidence" value="ECO:0007669"/>
    <property type="project" value="UniProtKB-KW"/>
</dbReference>
<evidence type="ECO:0000313" key="24">
    <source>
        <dbReference type="Proteomes" id="UP000199527"/>
    </source>
</evidence>
<evidence type="ECO:0000256" key="21">
    <source>
        <dbReference type="PROSITE-ProRule" id="PRU00409"/>
    </source>
</evidence>
<protein>
    <recommendedName>
        <fullName evidence="6 18">D-alanine--D-alanine ligase</fullName>
        <ecNumber evidence="6 18">6.3.2.4</ecNumber>
    </recommendedName>
    <alternativeName>
        <fullName evidence="18">D-Ala-D-Ala ligase</fullName>
    </alternativeName>
    <alternativeName>
        <fullName evidence="18">D-alanylalanine synthetase</fullName>
    </alternativeName>
</protein>
<evidence type="ECO:0000256" key="6">
    <source>
        <dbReference type="ARBA" id="ARBA00012216"/>
    </source>
</evidence>
<dbReference type="GO" id="GO:0071555">
    <property type="term" value="P:cell wall organization"/>
    <property type="evidence" value="ECO:0007669"/>
    <property type="project" value="UniProtKB-KW"/>
</dbReference>
<keyword evidence="24" id="KW-1185">Reference proteome</keyword>
<dbReference type="InterPro" id="IPR000291">
    <property type="entry name" value="D-Ala_lig_Van_CS"/>
</dbReference>
<dbReference type="InterPro" id="IPR011095">
    <property type="entry name" value="Dala_Dala_lig_C"/>
</dbReference>
<dbReference type="PROSITE" id="PS50975">
    <property type="entry name" value="ATP_GRASP"/>
    <property type="match status" value="1"/>
</dbReference>
<keyword evidence="7 18" id="KW-0963">Cytoplasm</keyword>
<dbReference type="Gene3D" id="3.30.470.20">
    <property type="entry name" value="ATP-grasp fold, B domain"/>
    <property type="match status" value="1"/>
</dbReference>
<dbReference type="GO" id="GO:0008360">
    <property type="term" value="P:regulation of cell shape"/>
    <property type="evidence" value="ECO:0007669"/>
    <property type="project" value="UniProtKB-KW"/>
</dbReference>
<evidence type="ECO:0000256" key="5">
    <source>
        <dbReference type="ARBA" id="ARBA00010871"/>
    </source>
</evidence>
<keyword evidence="8 18" id="KW-0436">Ligase</keyword>
<dbReference type="Pfam" id="PF01820">
    <property type="entry name" value="Dala_Dala_lig_N"/>
    <property type="match status" value="1"/>
</dbReference>
<feature type="active site" evidence="19">
    <location>
        <position position="17"/>
    </location>
</feature>
<dbReference type="InterPro" id="IPR016185">
    <property type="entry name" value="PreATP-grasp_dom_sf"/>
</dbReference>
<comment type="cofactor">
    <cofactor evidence="20">
        <name>Mg(2+)</name>
        <dbReference type="ChEBI" id="CHEBI:18420"/>
    </cofactor>
    <cofactor evidence="20">
        <name>Mn(2+)</name>
        <dbReference type="ChEBI" id="CHEBI:29035"/>
    </cofactor>
    <text evidence="20">Binds 2 magnesium or manganese ions per subunit.</text>
</comment>
<feature type="binding site" evidence="20">
    <location>
        <position position="271"/>
    </location>
    <ligand>
        <name>Mg(2+)</name>
        <dbReference type="ChEBI" id="CHEBI:18420"/>
        <label>2</label>
    </ligand>
</feature>
<keyword evidence="16 18" id="KW-0961">Cell wall biogenesis/degradation</keyword>
<dbReference type="GO" id="GO:0009252">
    <property type="term" value="P:peptidoglycan biosynthetic process"/>
    <property type="evidence" value="ECO:0007669"/>
    <property type="project" value="UniProtKB-UniRule"/>
</dbReference>
<dbReference type="PROSITE" id="PS00843">
    <property type="entry name" value="DALA_DALA_LIGASE_1"/>
    <property type="match status" value="1"/>
</dbReference>
<dbReference type="GO" id="GO:0005524">
    <property type="term" value="F:ATP binding"/>
    <property type="evidence" value="ECO:0007669"/>
    <property type="project" value="UniProtKB-UniRule"/>
</dbReference>
<evidence type="ECO:0000256" key="14">
    <source>
        <dbReference type="ARBA" id="ARBA00022984"/>
    </source>
</evidence>
<dbReference type="InterPro" id="IPR011761">
    <property type="entry name" value="ATP-grasp"/>
</dbReference>
<comment type="cofactor">
    <cofactor evidence="1">
        <name>Mn(2+)</name>
        <dbReference type="ChEBI" id="CHEBI:29035"/>
    </cofactor>
</comment>
<sequence>MSKFGKVAVMFGGSSAEREISLNSGQAVLAGLQAAGVDAHPFDPAERPLAQLQQEGFDRVFVVLHGRGGEDGTLQGALDHMGLPYTGSGVLGCALAMDKIRTKMLWAGMGLPTAAFEVARQETFQADQVGAMLARLGGKVMVKPANEGSSIGMAIADTESQLQQAIEAALEYDRQILIERFIDGPEYTVSILGEQALPAIEMQTDNQFYDYQAKYQSTATRYLCPCDLSEGEEQQLRALALDAFKAVGASGWGRVDVMRSADGEWQLLEVNTVPGMTQTSLVPKAAQATGLDFQALVVAILAQTLG</sequence>
<feature type="active site" evidence="19">
    <location>
        <position position="280"/>
    </location>
</feature>
<evidence type="ECO:0000256" key="17">
    <source>
        <dbReference type="ARBA" id="ARBA00047614"/>
    </source>
</evidence>
<keyword evidence="14 18" id="KW-0573">Peptidoglycan synthesis</keyword>
<keyword evidence="11 21" id="KW-0067">ATP-binding</keyword>
<gene>
    <name evidence="18" type="primary">ddl</name>
    <name evidence="23" type="ORF">SAMN04488540_101359</name>
</gene>
<evidence type="ECO:0000256" key="3">
    <source>
        <dbReference type="ARBA" id="ARBA00004496"/>
    </source>
</evidence>
<dbReference type="RefSeq" id="WP_090361005.1">
    <property type="nucleotide sequence ID" value="NZ_FNEM01000001.1"/>
</dbReference>
<accession>A0A1G8KFS8</accession>
<evidence type="ECO:0000256" key="9">
    <source>
        <dbReference type="ARBA" id="ARBA00022723"/>
    </source>
</evidence>
<dbReference type="SUPFAM" id="SSF56059">
    <property type="entry name" value="Glutathione synthetase ATP-binding domain-like"/>
    <property type="match status" value="1"/>
</dbReference>
<dbReference type="PANTHER" id="PTHR23132">
    <property type="entry name" value="D-ALANINE--D-ALANINE LIGASE"/>
    <property type="match status" value="1"/>
</dbReference>
<evidence type="ECO:0000256" key="11">
    <source>
        <dbReference type="ARBA" id="ARBA00022840"/>
    </source>
</evidence>
<dbReference type="EMBL" id="FNEM01000001">
    <property type="protein sequence ID" value="SDI42255.1"/>
    <property type="molecule type" value="Genomic_DNA"/>
</dbReference>
<dbReference type="Gene3D" id="3.30.1490.20">
    <property type="entry name" value="ATP-grasp fold, A domain"/>
    <property type="match status" value="1"/>
</dbReference>
<dbReference type="HAMAP" id="MF_00047">
    <property type="entry name" value="Dala_Dala_lig"/>
    <property type="match status" value="1"/>
</dbReference>
<evidence type="ECO:0000256" key="16">
    <source>
        <dbReference type="ARBA" id="ARBA00023316"/>
    </source>
</evidence>
<dbReference type="PROSITE" id="PS00844">
    <property type="entry name" value="DALA_DALA_LIGASE_2"/>
    <property type="match status" value="1"/>
</dbReference>
<dbReference type="InterPro" id="IPR011127">
    <property type="entry name" value="Dala_Dala_lig_N"/>
</dbReference>
<feature type="active site" evidence="19">
    <location>
        <position position="149"/>
    </location>
</feature>
<dbReference type="AlphaFoldDB" id="A0A1G8KFS8"/>
<reference evidence="24" key="1">
    <citation type="submission" date="2016-10" db="EMBL/GenBank/DDBJ databases">
        <authorList>
            <person name="Varghese N."/>
            <person name="Submissions S."/>
        </authorList>
    </citation>
    <scope>NUCLEOTIDE SEQUENCE [LARGE SCALE GENOMIC DNA]</scope>
    <source>
        <strain evidence="24">DSM 23317</strain>
    </source>
</reference>
<comment type="function">
    <text evidence="2 18">Cell wall formation.</text>
</comment>
<keyword evidence="9 20" id="KW-0479">Metal-binding</keyword>
<feature type="binding site" evidence="20">
    <location>
        <position position="256"/>
    </location>
    <ligand>
        <name>Mg(2+)</name>
        <dbReference type="ChEBI" id="CHEBI:18420"/>
        <label>1</label>
    </ligand>
</feature>
<evidence type="ECO:0000256" key="7">
    <source>
        <dbReference type="ARBA" id="ARBA00022490"/>
    </source>
</evidence>
<dbReference type="FunFam" id="3.30.470.20:FF:000008">
    <property type="entry name" value="D-alanine--D-alanine ligase"/>
    <property type="match status" value="1"/>
</dbReference>
<evidence type="ECO:0000256" key="1">
    <source>
        <dbReference type="ARBA" id="ARBA00001936"/>
    </source>
</evidence>
<dbReference type="FunFam" id="3.40.50.20:FF:000013">
    <property type="entry name" value="D-alanine--D-alanine ligase"/>
    <property type="match status" value="1"/>
</dbReference>
<dbReference type="Pfam" id="PF07478">
    <property type="entry name" value="Dala_Dala_lig_C"/>
    <property type="match status" value="1"/>
</dbReference>
<dbReference type="Gene3D" id="3.40.50.20">
    <property type="match status" value="1"/>
</dbReference>
<dbReference type="GO" id="GO:0008716">
    <property type="term" value="F:D-alanine-D-alanine ligase activity"/>
    <property type="evidence" value="ECO:0007669"/>
    <property type="project" value="UniProtKB-UniRule"/>
</dbReference>
<dbReference type="EC" id="6.3.2.4" evidence="6 18"/>
<dbReference type="PIRSF" id="PIRSF039102">
    <property type="entry name" value="Ddl/VanB"/>
    <property type="match status" value="1"/>
</dbReference>
<feature type="binding site" evidence="20">
    <location>
        <position position="269"/>
    </location>
    <ligand>
        <name>Mg(2+)</name>
        <dbReference type="ChEBI" id="CHEBI:18420"/>
        <label>1</label>
    </ligand>
</feature>
<evidence type="ECO:0000256" key="4">
    <source>
        <dbReference type="ARBA" id="ARBA00004752"/>
    </source>
</evidence>
<evidence type="ECO:0000256" key="13">
    <source>
        <dbReference type="ARBA" id="ARBA00022960"/>
    </source>
</evidence>
<evidence type="ECO:0000256" key="20">
    <source>
        <dbReference type="PIRSR" id="PIRSR039102-3"/>
    </source>
</evidence>
<proteinExistence type="inferred from homology"/>
<dbReference type="Proteomes" id="UP000199527">
    <property type="component" value="Unassembled WGS sequence"/>
</dbReference>
<feature type="domain" description="ATP-grasp" evidence="22">
    <location>
        <begin position="103"/>
        <end position="302"/>
    </location>
</feature>
<comment type="similarity">
    <text evidence="5 18">Belongs to the D-alanine--D-alanine ligase family.</text>
</comment>
<keyword evidence="12 20" id="KW-0460">Magnesium</keyword>
<comment type="subcellular location">
    <subcellularLocation>
        <location evidence="3 18">Cytoplasm</location>
    </subcellularLocation>
</comment>
<evidence type="ECO:0000259" key="22">
    <source>
        <dbReference type="PROSITE" id="PS50975"/>
    </source>
</evidence>
<keyword evidence="10 21" id="KW-0547">Nucleotide-binding</keyword>
<dbReference type="NCBIfam" id="TIGR01205">
    <property type="entry name" value="D_ala_D_alaTIGR"/>
    <property type="match status" value="1"/>
</dbReference>
<organism evidence="23 24">
    <name type="scientific">Ferrimonas sediminum</name>
    <dbReference type="NCBI Taxonomy" id="718193"/>
    <lineage>
        <taxon>Bacteria</taxon>
        <taxon>Pseudomonadati</taxon>
        <taxon>Pseudomonadota</taxon>
        <taxon>Gammaproteobacteria</taxon>
        <taxon>Alteromonadales</taxon>
        <taxon>Ferrimonadaceae</taxon>
        <taxon>Ferrimonas</taxon>
    </lineage>
</organism>
<evidence type="ECO:0000256" key="12">
    <source>
        <dbReference type="ARBA" id="ARBA00022842"/>
    </source>
</evidence>
<name>A0A1G8KFS8_9GAMM</name>
<dbReference type="SUPFAM" id="SSF52440">
    <property type="entry name" value="PreATP-grasp domain"/>
    <property type="match status" value="1"/>
</dbReference>
<keyword evidence="13 18" id="KW-0133">Cell shape</keyword>